<proteinExistence type="predicted"/>
<feature type="chain" id="PRO_5017654273" evidence="1">
    <location>
        <begin position="26"/>
        <end position="397"/>
    </location>
</feature>
<dbReference type="AlphaFoldDB" id="A0A3D9ISF5"/>
<organism evidence="3 4">
    <name type="scientific">Cohnella lupini</name>
    <dbReference type="NCBI Taxonomy" id="1294267"/>
    <lineage>
        <taxon>Bacteria</taxon>
        <taxon>Bacillati</taxon>
        <taxon>Bacillota</taxon>
        <taxon>Bacilli</taxon>
        <taxon>Bacillales</taxon>
        <taxon>Paenibacillaceae</taxon>
        <taxon>Cohnella</taxon>
    </lineage>
</organism>
<gene>
    <name evidence="3" type="ORF">DFP95_102121</name>
</gene>
<dbReference type="EMBL" id="QRDY01000002">
    <property type="protein sequence ID" value="RED64700.1"/>
    <property type="molecule type" value="Genomic_DNA"/>
</dbReference>
<evidence type="ECO:0000313" key="3">
    <source>
        <dbReference type="EMBL" id="RED64700.1"/>
    </source>
</evidence>
<dbReference type="InterPro" id="IPR036582">
    <property type="entry name" value="Mao_N_sf"/>
</dbReference>
<protein>
    <submittedName>
        <fullName evidence="3">Copper amine oxidase-like protein</fullName>
    </submittedName>
</protein>
<dbReference type="Gene3D" id="3.30.457.10">
    <property type="entry name" value="Copper amine oxidase-like, N-terminal domain"/>
    <property type="match status" value="1"/>
</dbReference>
<feature type="domain" description="Copper amine oxidase-like N-terminal" evidence="2">
    <location>
        <begin position="39"/>
        <end position="144"/>
    </location>
</feature>
<comment type="caution">
    <text evidence="3">The sequence shown here is derived from an EMBL/GenBank/DDBJ whole genome shotgun (WGS) entry which is preliminary data.</text>
</comment>
<keyword evidence="4" id="KW-1185">Reference proteome</keyword>
<name>A0A3D9ISF5_9BACL</name>
<evidence type="ECO:0000259" key="2">
    <source>
        <dbReference type="Pfam" id="PF07833"/>
    </source>
</evidence>
<dbReference type="InterPro" id="IPR032710">
    <property type="entry name" value="NTF2-like_dom_sf"/>
</dbReference>
<feature type="signal peptide" evidence="1">
    <location>
        <begin position="1"/>
        <end position="25"/>
    </location>
</feature>
<dbReference type="SUPFAM" id="SSF55383">
    <property type="entry name" value="Copper amine oxidase, domain N"/>
    <property type="match status" value="1"/>
</dbReference>
<keyword evidence="1" id="KW-0732">Signal</keyword>
<accession>A0A3D9ISF5</accession>
<evidence type="ECO:0000256" key="1">
    <source>
        <dbReference type="SAM" id="SignalP"/>
    </source>
</evidence>
<dbReference type="InterPro" id="IPR012854">
    <property type="entry name" value="Cu_amine_oxidase-like_N"/>
</dbReference>
<dbReference type="Proteomes" id="UP000256869">
    <property type="component" value="Unassembled WGS sequence"/>
</dbReference>
<dbReference type="Pfam" id="PF07833">
    <property type="entry name" value="Cu_amine_oxidN1"/>
    <property type="match status" value="1"/>
</dbReference>
<dbReference type="SUPFAM" id="SSF54427">
    <property type="entry name" value="NTF2-like"/>
    <property type="match status" value="1"/>
</dbReference>
<evidence type="ECO:0000313" key="4">
    <source>
        <dbReference type="Proteomes" id="UP000256869"/>
    </source>
</evidence>
<sequence>MFMKRFAIALLSGILALSLAGTASAATVDVAVPTVKVALDGQTVDLGTNLSVKKGKTFVEYATLFKLLGYETEFEQETRTIHAFNDEYDIEASVGGDIAFVNGQTVYSTGEVIAENGRTWVGLRFAGDLTNHKVSWSGKTKSISLVFQGPTEEERAAVYELFNKMLLVEAADDKAGFAGLLSEDTAINAKEVEEDWDKTKTKTIIEDKYIESFSGSEAVVILVENTTKVSGEFFPDNRSQNRYTLHKEKDGAWRIYDVEAIAMEYTDIPGMFKQTVEIPDADKAAIGQVFADQMKAANEKNEDGYIATLLDYPGKEDLKTTLAEFFASTAMTVTTDEWTIVEYNGSDKATLLVSTTTEVDVDGTKSTVKSVILNAAEKVDGKWLLSADATVLENEQV</sequence>
<reference evidence="3 4" key="1">
    <citation type="submission" date="2018-07" db="EMBL/GenBank/DDBJ databases">
        <title>Genomic Encyclopedia of Type Strains, Phase III (KMG-III): the genomes of soil and plant-associated and newly described type strains.</title>
        <authorList>
            <person name="Whitman W."/>
        </authorList>
    </citation>
    <scope>NUCLEOTIDE SEQUENCE [LARGE SCALE GENOMIC DNA]</scope>
    <source>
        <strain evidence="3 4">CECT 8236</strain>
    </source>
</reference>